<evidence type="ECO:0000313" key="2">
    <source>
        <dbReference type="Proteomes" id="UP001209854"/>
    </source>
</evidence>
<reference evidence="1 2" key="1">
    <citation type="submission" date="2022-10" db="EMBL/GenBank/DDBJ databases">
        <title>High-quality genome sequences of two octocoral-associated bacteria, Endozoicomonas euniceicola EF212 and Endozoicomonas gorgoniicola PS125.</title>
        <authorList>
            <person name="Chiou Y.-J."/>
            <person name="Chen Y.-H."/>
        </authorList>
    </citation>
    <scope>NUCLEOTIDE SEQUENCE [LARGE SCALE GENOMIC DNA]</scope>
    <source>
        <strain evidence="1 2">PS125</strain>
    </source>
</reference>
<keyword evidence="2" id="KW-1185">Reference proteome</keyword>
<name>A0ABT3MW95_9GAMM</name>
<accession>A0ABT3MW95</accession>
<evidence type="ECO:0000313" key="1">
    <source>
        <dbReference type="EMBL" id="MCW7553654.1"/>
    </source>
</evidence>
<gene>
    <name evidence="1" type="ORF">NX722_13655</name>
</gene>
<dbReference type="EMBL" id="JAPFCC010000001">
    <property type="protein sequence ID" value="MCW7553654.1"/>
    <property type="molecule type" value="Genomic_DNA"/>
</dbReference>
<dbReference type="RefSeq" id="WP_262568472.1">
    <property type="nucleotide sequence ID" value="NZ_JAPFCC010000001.1"/>
</dbReference>
<proteinExistence type="predicted"/>
<comment type="caution">
    <text evidence="1">The sequence shown here is derived from an EMBL/GenBank/DDBJ whole genome shotgun (WGS) entry which is preliminary data.</text>
</comment>
<protein>
    <submittedName>
        <fullName evidence="1">Uncharacterized protein</fullName>
    </submittedName>
</protein>
<sequence>MTDMTLTALKKDLVDSLTESAELVDNQIDHLLSVAAVELARVKRFTLCGHVMLQPGISVYNAPADMIAYKVHIWGRYQRQMYNLWDPRYPRTLPTVTVTQGRPKQIHLSFAPGSHLISLLGSQFSFYYYASHTLSDTPGETTVPVFERDLLLLRAQAEAMKVLSIRYADSTVSSKLMISGATKIGTPAALYKTFLSEFERRAAC</sequence>
<organism evidence="1 2">
    <name type="scientific">Endozoicomonas gorgoniicola</name>
    <dbReference type="NCBI Taxonomy" id="1234144"/>
    <lineage>
        <taxon>Bacteria</taxon>
        <taxon>Pseudomonadati</taxon>
        <taxon>Pseudomonadota</taxon>
        <taxon>Gammaproteobacteria</taxon>
        <taxon>Oceanospirillales</taxon>
        <taxon>Endozoicomonadaceae</taxon>
        <taxon>Endozoicomonas</taxon>
    </lineage>
</organism>
<dbReference type="Proteomes" id="UP001209854">
    <property type="component" value="Unassembled WGS sequence"/>
</dbReference>